<proteinExistence type="inferred from homology"/>
<evidence type="ECO:0000259" key="2">
    <source>
        <dbReference type="PROSITE" id="PS00662"/>
    </source>
</evidence>
<dbReference type="InterPro" id="IPR027417">
    <property type="entry name" value="P-loop_NTPase"/>
</dbReference>
<evidence type="ECO:0000313" key="3">
    <source>
        <dbReference type="EMBL" id="SDC23798.1"/>
    </source>
</evidence>
<dbReference type="RefSeq" id="WP_245670436.1">
    <property type="nucleotide sequence ID" value="NZ_FMYU01000003.1"/>
</dbReference>
<dbReference type="NCBIfam" id="TIGR01420">
    <property type="entry name" value="pilT_fam"/>
    <property type="match status" value="1"/>
</dbReference>
<dbReference type="PROSITE" id="PS00662">
    <property type="entry name" value="T2SP_E"/>
    <property type="match status" value="1"/>
</dbReference>
<comment type="similarity">
    <text evidence="1">Belongs to the GSP E family.</text>
</comment>
<dbReference type="AlphaFoldDB" id="A0A1G6JYU7"/>
<reference evidence="4" key="1">
    <citation type="submission" date="2016-10" db="EMBL/GenBank/DDBJ databases">
        <authorList>
            <person name="Varghese N."/>
            <person name="Submissions S."/>
        </authorList>
    </citation>
    <scope>NUCLEOTIDE SEQUENCE [LARGE SCALE GENOMIC DNA]</scope>
    <source>
        <strain evidence="4">DSM 8415</strain>
    </source>
</reference>
<dbReference type="PANTHER" id="PTHR30486">
    <property type="entry name" value="TWITCHING MOTILITY PROTEIN PILT"/>
    <property type="match status" value="1"/>
</dbReference>
<dbReference type="InterPro" id="IPR050921">
    <property type="entry name" value="T4SS_GSP_E_ATPase"/>
</dbReference>
<name>A0A1G6JYU7_9BACT</name>
<dbReference type="GO" id="GO:0005524">
    <property type="term" value="F:ATP binding"/>
    <property type="evidence" value="ECO:0007669"/>
    <property type="project" value="InterPro"/>
</dbReference>
<keyword evidence="4" id="KW-1185">Reference proteome</keyword>
<dbReference type="Gene3D" id="3.40.50.300">
    <property type="entry name" value="P-loop containing nucleotide triphosphate hydrolases"/>
    <property type="match status" value="1"/>
</dbReference>
<dbReference type="SUPFAM" id="SSF52540">
    <property type="entry name" value="P-loop containing nucleoside triphosphate hydrolases"/>
    <property type="match status" value="1"/>
</dbReference>
<dbReference type="EMBL" id="FMYU01000003">
    <property type="protein sequence ID" value="SDC23798.1"/>
    <property type="molecule type" value="Genomic_DNA"/>
</dbReference>
<dbReference type="Pfam" id="PF00437">
    <property type="entry name" value="T2SSE"/>
    <property type="match status" value="1"/>
</dbReference>
<evidence type="ECO:0000256" key="1">
    <source>
        <dbReference type="ARBA" id="ARBA00006611"/>
    </source>
</evidence>
<dbReference type="PANTHER" id="PTHR30486:SF16">
    <property type="entry name" value="TWITCHING MOTILITY PROTEIN PILT"/>
    <property type="match status" value="1"/>
</dbReference>
<feature type="domain" description="Bacterial type II secretion system protein E" evidence="2">
    <location>
        <begin position="195"/>
        <end position="209"/>
    </location>
</feature>
<accession>A0A1G6JYU7</accession>
<gene>
    <name evidence="3" type="ORF">SAMN05660835_00513</name>
</gene>
<dbReference type="Gene3D" id="3.30.450.90">
    <property type="match status" value="1"/>
</dbReference>
<dbReference type="CDD" id="cd01131">
    <property type="entry name" value="PilT"/>
    <property type="match status" value="1"/>
</dbReference>
<dbReference type="InterPro" id="IPR006321">
    <property type="entry name" value="PilT/PilU"/>
</dbReference>
<protein>
    <submittedName>
        <fullName evidence="3">Twitching motility protein PilT</fullName>
    </submittedName>
</protein>
<dbReference type="GO" id="GO:0016887">
    <property type="term" value="F:ATP hydrolysis activity"/>
    <property type="evidence" value="ECO:0007669"/>
    <property type="project" value="InterPro"/>
</dbReference>
<dbReference type="Proteomes" id="UP000199411">
    <property type="component" value="Unassembled WGS sequence"/>
</dbReference>
<dbReference type="InterPro" id="IPR001482">
    <property type="entry name" value="T2SS/T4SS_dom"/>
</dbReference>
<sequence length="356" mass="39919">MLQIKEVLKDAIENKASDIHLKVGTKPKYRIAGDIQESNFDIISANDFESILDTLDLTSYQMDKLIKNRQIDIGYGLEGIGRFRVNVFYQRGSYAAVFRFLPYNIPTLEELGLPDVVREIALKPRGLVLITGVTGSGKSTTLASMIELINEQKAKNIITIEDPIEYIFNDKKSIVIQRQVGFDCIDFAWGLRGALREDPDVIMVGEMRDSETIKIALEAAETGHLVLSTLHTLNATETVNRIVSTFDYKDQKQIRSQLSNVIEAVISQRLIKSTSKERSRVVATEILLGTDFVRQAILDPQKSSDLSKALILGTNGMRTFDFSLMELYNKGLISIESALEFANNPNDLSLKFKGIY</sequence>
<organism evidence="3 4">
    <name type="scientific">Desulfurella multipotens</name>
    <dbReference type="NCBI Taxonomy" id="79269"/>
    <lineage>
        <taxon>Bacteria</taxon>
        <taxon>Pseudomonadati</taxon>
        <taxon>Campylobacterota</taxon>
        <taxon>Desulfurellia</taxon>
        <taxon>Desulfurellales</taxon>
        <taxon>Desulfurellaceae</taxon>
        <taxon>Desulfurella</taxon>
    </lineage>
</organism>
<evidence type="ECO:0000313" key="4">
    <source>
        <dbReference type="Proteomes" id="UP000199411"/>
    </source>
</evidence>